<dbReference type="PANTHER" id="PTHR35332:SF2">
    <property type="entry name" value="REGULATION OF ENOLASE PROTEIN 1"/>
    <property type="match status" value="1"/>
</dbReference>
<organism evidence="1 2">
    <name type="scientific">Cryobacterium breve</name>
    <dbReference type="NCBI Taxonomy" id="1259258"/>
    <lineage>
        <taxon>Bacteria</taxon>
        <taxon>Bacillati</taxon>
        <taxon>Actinomycetota</taxon>
        <taxon>Actinomycetes</taxon>
        <taxon>Micrococcales</taxon>
        <taxon>Microbacteriaceae</taxon>
        <taxon>Cryobacterium</taxon>
    </lineage>
</organism>
<protein>
    <submittedName>
        <fullName evidence="1">DUF1349 domain-containing protein</fullName>
    </submittedName>
</protein>
<dbReference type="Proteomes" id="UP000298355">
    <property type="component" value="Unassembled WGS sequence"/>
</dbReference>
<gene>
    <name evidence="1" type="ORF">E3O65_13470</name>
</gene>
<dbReference type="SUPFAM" id="SSF49899">
    <property type="entry name" value="Concanavalin A-like lectins/glucanases"/>
    <property type="match status" value="1"/>
</dbReference>
<dbReference type="PANTHER" id="PTHR35332">
    <property type="entry name" value="REGULATION OF ENOLASE PROTEIN 1"/>
    <property type="match status" value="1"/>
</dbReference>
<accession>A0ABY2IZL6</accession>
<keyword evidence="2" id="KW-1185">Reference proteome</keyword>
<dbReference type="EMBL" id="SOGJ01000027">
    <property type="protein sequence ID" value="TFC96370.1"/>
    <property type="molecule type" value="Genomic_DNA"/>
</dbReference>
<evidence type="ECO:0000313" key="2">
    <source>
        <dbReference type="Proteomes" id="UP000298355"/>
    </source>
</evidence>
<evidence type="ECO:0000313" key="1">
    <source>
        <dbReference type="EMBL" id="TFC96370.1"/>
    </source>
</evidence>
<dbReference type="InterPro" id="IPR009784">
    <property type="entry name" value="DUF1349"/>
</dbReference>
<name>A0ABY2IZL6_9MICO</name>
<dbReference type="Pfam" id="PF07081">
    <property type="entry name" value="DUF1349"/>
    <property type="match status" value="1"/>
</dbReference>
<proteinExistence type="predicted"/>
<dbReference type="Gene3D" id="2.60.120.200">
    <property type="match status" value="1"/>
</dbReference>
<dbReference type="RefSeq" id="WP_134364248.1">
    <property type="nucleotide sequence ID" value="NZ_SOGJ01000027.1"/>
</dbReference>
<comment type="caution">
    <text evidence="1">The sequence shown here is derived from an EMBL/GenBank/DDBJ whole genome shotgun (WGS) entry which is preliminary data.</text>
</comment>
<dbReference type="InterPro" id="IPR013320">
    <property type="entry name" value="ConA-like_dom_sf"/>
</dbReference>
<sequence length="202" mass="21688">MIRVNTVVPGLPPLEWVNGDGLAETSAPDVLHLTAAAGVDWTNDAFGGAQQHAATLLGFVPTEDFSLSARVRVRGARTTFDAAVLAIWGDNDHWAKLCFENSPQGHAMVVSVVTNGFSDDCNSVLVAEEVVYLRIVRSGAGWAFHSSADGRDWAFVRVFRLDFAGPVRVGFLAQAPMGDRCDAEFDSIGYSTDVPADFRNGS</sequence>
<reference evidence="1 2" key="1">
    <citation type="submission" date="2019-03" db="EMBL/GenBank/DDBJ databases">
        <title>Genomics of glacier-inhabiting Cryobacterium strains.</title>
        <authorList>
            <person name="Liu Q."/>
            <person name="Xin Y.-H."/>
        </authorList>
    </citation>
    <scope>NUCLEOTIDE SEQUENCE [LARGE SCALE GENOMIC DNA]</scope>
    <source>
        <strain evidence="1 2">TMT4-23</strain>
    </source>
</reference>